<keyword evidence="2" id="KW-1185">Reference proteome</keyword>
<accession>A0A0C3NPF5</accession>
<dbReference type="AlphaFoldDB" id="A0A0C3NPF5"/>
<evidence type="ECO:0000313" key="2">
    <source>
        <dbReference type="Proteomes" id="UP000053257"/>
    </source>
</evidence>
<dbReference type="OrthoDB" id="3152032at2759"/>
<organism evidence="1 2">
    <name type="scientific">Phlebiopsis gigantea (strain 11061_1 CR5-6)</name>
    <name type="common">White-rot fungus</name>
    <name type="synonym">Peniophora gigantea</name>
    <dbReference type="NCBI Taxonomy" id="745531"/>
    <lineage>
        <taxon>Eukaryota</taxon>
        <taxon>Fungi</taxon>
        <taxon>Dikarya</taxon>
        <taxon>Basidiomycota</taxon>
        <taxon>Agaricomycotina</taxon>
        <taxon>Agaricomycetes</taxon>
        <taxon>Polyporales</taxon>
        <taxon>Phanerochaetaceae</taxon>
        <taxon>Phlebiopsis</taxon>
    </lineage>
</organism>
<reference evidence="1 2" key="1">
    <citation type="journal article" date="2014" name="PLoS Genet.">
        <title>Analysis of the Phlebiopsis gigantea genome, transcriptome and secretome provides insight into its pioneer colonization strategies of wood.</title>
        <authorList>
            <person name="Hori C."/>
            <person name="Ishida T."/>
            <person name="Igarashi K."/>
            <person name="Samejima M."/>
            <person name="Suzuki H."/>
            <person name="Master E."/>
            <person name="Ferreira P."/>
            <person name="Ruiz-Duenas F.J."/>
            <person name="Held B."/>
            <person name="Canessa P."/>
            <person name="Larrondo L.F."/>
            <person name="Schmoll M."/>
            <person name="Druzhinina I.S."/>
            <person name="Kubicek C.P."/>
            <person name="Gaskell J.A."/>
            <person name="Kersten P."/>
            <person name="St John F."/>
            <person name="Glasner J."/>
            <person name="Sabat G."/>
            <person name="Splinter BonDurant S."/>
            <person name="Syed K."/>
            <person name="Yadav J."/>
            <person name="Mgbeahuruike A.C."/>
            <person name="Kovalchuk A."/>
            <person name="Asiegbu F.O."/>
            <person name="Lackner G."/>
            <person name="Hoffmeister D."/>
            <person name="Rencoret J."/>
            <person name="Gutierrez A."/>
            <person name="Sun H."/>
            <person name="Lindquist E."/>
            <person name="Barry K."/>
            <person name="Riley R."/>
            <person name="Grigoriev I.V."/>
            <person name="Henrissat B."/>
            <person name="Kues U."/>
            <person name="Berka R.M."/>
            <person name="Martinez A.T."/>
            <person name="Covert S.F."/>
            <person name="Blanchette R.A."/>
            <person name="Cullen D."/>
        </authorList>
    </citation>
    <scope>NUCLEOTIDE SEQUENCE [LARGE SCALE GENOMIC DNA]</scope>
    <source>
        <strain evidence="1 2">11061_1 CR5-6</strain>
    </source>
</reference>
<dbReference type="EMBL" id="KN840505">
    <property type="protein sequence ID" value="KIP07004.1"/>
    <property type="molecule type" value="Genomic_DNA"/>
</dbReference>
<protein>
    <submittedName>
        <fullName evidence="1">Uncharacterized protein</fullName>
    </submittedName>
</protein>
<dbReference type="HOGENOM" id="CLU_2498626_0_0_1"/>
<proteinExistence type="predicted"/>
<dbReference type="Proteomes" id="UP000053257">
    <property type="component" value="Unassembled WGS sequence"/>
</dbReference>
<evidence type="ECO:0000313" key="1">
    <source>
        <dbReference type="EMBL" id="KIP07004.1"/>
    </source>
</evidence>
<name>A0A0C3NPF5_PHLG1</name>
<gene>
    <name evidence="1" type="ORF">PHLGIDRAFT_19277</name>
</gene>
<sequence length="86" mass="9761">MPYPAASAQSCYALFPSTQPTAYQAFSIFTFSHSPRETHVMFEDFGNVLRSSNRDDAEFRVVGRKSLRRVSSTPSFKDSLRKMFGL</sequence>